<protein>
    <recommendedName>
        <fullName evidence="8">Ig-like domain-containing protein</fullName>
    </recommendedName>
</protein>
<dbReference type="PANTHER" id="PTHR46652">
    <property type="entry name" value="LEUCINE-RICH REPEAT AND IQ DOMAIN-CONTAINING PROTEIN 1-RELATED"/>
    <property type="match status" value="1"/>
</dbReference>
<evidence type="ECO:0000256" key="2">
    <source>
        <dbReference type="ARBA" id="ARBA00022729"/>
    </source>
</evidence>
<dbReference type="InterPro" id="IPR001611">
    <property type="entry name" value="Leu-rich_rpt"/>
</dbReference>
<feature type="transmembrane region" description="Helical" evidence="6">
    <location>
        <begin position="646"/>
        <end position="670"/>
    </location>
</feature>
<evidence type="ECO:0000256" key="4">
    <source>
        <dbReference type="ARBA" id="ARBA00023157"/>
    </source>
</evidence>
<dbReference type="Pfam" id="PF07679">
    <property type="entry name" value="I-set"/>
    <property type="match status" value="1"/>
</dbReference>
<dbReference type="InterPro" id="IPR007110">
    <property type="entry name" value="Ig-like_dom"/>
</dbReference>
<evidence type="ECO:0000256" key="6">
    <source>
        <dbReference type="SAM" id="Phobius"/>
    </source>
</evidence>
<evidence type="ECO:0000256" key="5">
    <source>
        <dbReference type="SAM" id="MobiDB-lite"/>
    </source>
</evidence>
<evidence type="ECO:0000256" key="7">
    <source>
        <dbReference type="SAM" id="SignalP"/>
    </source>
</evidence>
<feature type="chain" id="PRO_5012882743" description="Ig-like domain-containing protein" evidence="7">
    <location>
        <begin position="30"/>
        <end position="687"/>
    </location>
</feature>
<dbReference type="InterPro" id="IPR036179">
    <property type="entry name" value="Ig-like_dom_sf"/>
</dbReference>
<evidence type="ECO:0000256" key="3">
    <source>
        <dbReference type="ARBA" id="ARBA00022737"/>
    </source>
</evidence>
<dbReference type="Gene3D" id="2.60.40.10">
    <property type="entry name" value="Immunoglobulins"/>
    <property type="match status" value="1"/>
</dbReference>
<keyword evidence="6" id="KW-0812">Transmembrane</keyword>
<dbReference type="KEGG" id="cpho:CPHO_00825"/>
<keyword evidence="10" id="KW-1185">Reference proteome</keyword>
<feature type="signal peptide" evidence="7">
    <location>
        <begin position="1"/>
        <end position="29"/>
    </location>
</feature>
<dbReference type="Gene3D" id="3.80.10.10">
    <property type="entry name" value="Ribonuclease Inhibitor"/>
    <property type="match status" value="2"/>
</dbReference>
<accession>A0A1L7D0V0</accession>
<dbReference type="GO" id="GO:0005975">
    <property type="term" value="P:carbohydrate metabolic process"/>
    <property type="evidence" value="ECO:0007669"/>
    <property type="project" value="UniProtKB-ARBA"/>
</dbReference>
<evidence type="ECO:0000256" key="1">
    <source>
        <dbReference type="ARBA" id="ARBA00022614"/>
    </source>
</evidence>
<dbReference type="OrthoDB" id="7210788at2"/>
<name>A0A1L7D0V0_9CORY</name>
<dbReference type="EMBL" id="CP009249">
    <property type="protein sequence ID" value="APT91708.1"/>
    <property type="molecule type" value="Genomic_DNA"/>
</dbReference>
<evidence type="ECO:0000313" key="9">
    <source>
        <dbReference type="EMBL" id="APT91708.1"/>
    </source>
</evidence>
<keyword evidence="6" id="KW-0472">Membrane</keyword>
<reference evidence="9 10" key="1">
    <citation type="submission" date="2014-08" db="EMBL/GenBank/DDBJ databases">
        <title>Complete genome sequence of Corynebacterium phocae M408/89/1(T)(=DSM 44612(T)), isolated from the common seal (Phoca vitulina).</title>
        <authorList>
            <person name="Ruckert C."/>
            <person name="Albersmeier A."/>
            <person name="Winkler A."/>
            <person name="Kalinowski J."/>
        </authorList>
    </citation>
    <scope>NUCLEOTIDE SEQUENCE [LARGE SCALE GENOMIC DNA]</scope>
    <source>
        <strain evidence="9 10">M408/89/1</strain>
    </source>
</reference>
<dbReference type="PROSITE" id="PS50835">
    <property type="entry name" value="IG_LIKE"/>
    <property type="match status" value="1"/>
</dbReference>
<dbReference type="AlphaFoldDB" id="A0A1L7D0V0"/>
<dbReference type="PROSITE" id="PS51450">
    <property type="entry name" value="LRR"/>
    <property type="match status" value="2"/>
</dbReference>
<keyword evidence="4" id="KW-1015">Disulfide bond</keyword>
<dbReference type="InterPro" id="IPR013098">
    <property type="entry name" value="Ig_I-set"/>
</dbReference>
<evidence type="ECO:0000259" key="8">
    <source>
        <dbReference type="PROSITE" id="PS50835"/>
    </source>
</evidence>
<keyword evidence="2 7" id="KW-0732">Signal</keyword>
<dbReference type="SUPFAM" id="SSF48726">
    <property type="entry name" value="Immunoglobulin"/>
    <property type="match status" value="1"/>
</dbReference>
<dbReference type="Proteomes" id="UP000185491">
    <property type="component" value="Chromosome"/>
</dbReference>
<dbReference type="RefSeq" id="WP_075732402.1">
    <property type="nucleotide sequence ID" value="NZ_CP009249.1"/>
</dbReference>
<dbReference type="InterPro" id="IPR007331">
    <property type="entry name" value="Htaa"/>
</dbReference>
<evidence type="ECO:0000313" key="10">
    <source>
        <dbReference type="Proteomes" id="UP000185491"/>
    </source>
</evidence>
<dbReference type="Pfam" id="PF04213">
    <property type="entry name" value="HtaA"/>
    <property type="match status" value="1"/>
</dbReference>
<organism evidence="9 10">
    <name type="scientific">Corynebacterium phocae</name>
    <dbReference type="NCBI Taxonomy" id="161895"/>
    <lineage>
        <taxon>Bacteria</taxon>
        <taxon>Bacillati</taxon>
        <taxon>Actinomycetota</taxon>
        <taxon>Actinomycetes</taxon>
        <taxon>Mycobacteriales</taxon>
        <taxon>Corynebacteriaceae</taxon>
        <taxon>Corynebacterium</taxon>
    </lineage>
</organism>
<gene>
    <name evidence="9" type="ORF">CPHO_00825</name>
</gene>
<sequence length="687" mass="74673">MTIFTRRLLAGLTATALTFTTVGTTPAFAAEDSPAPAAGNTAAATGTGVKVEGAETIADKKVTLEKGTANMDWVHSFRLYVGEHQETRTGGVELDPHNHYLLWPVQKNQEIDLDNLTELKLDGSVNWVHHGGILNVTLSNPTIDFVNKKLVVDGNSVGTLKKPGVAVNERGPLLDLTDLKAEIVDGYLRVTSFKPVNTAFADKLVGFYEGESREPIVLTAKIADSETDNPEPILWKLFPERYGSLRPNSYYEEDPSLLEKPISIDPRLEECVRWELDLEDSKEPLTNKDMHKLTRLFCIGEGKNGNGKVKDISALAFAPRLARLNISQQEISDLSPLQQLENLIELDVSSNPLKTLSGLGYQPKLQTLRANNAQLETIEHLFSLKALTSLEVNDNDLDSLTGLPDPNESPNDDYDLNEVQAANNRIREADILSKYTYLKKIDLRNNQLDSVEQLAIRGLETLDVRDNYISDLSPLETIAAKPNGLAIVRLEKIHAENNLVEDVSGLSEDLKKYLSGVKDGKLPVRENTERPAATVRPDISPISGAVSIMEGEELKLSVTVTGTPEPAVTWEKEVDGNWVAVEGASGTTFTKTVEKADNGAKFRAVATNERGSKATAAVTVAVESKPEVPAPSEPSETPKPGQTGGLGTGAIVGIVAGVLGLLGLAGHVFLNFNSIQAQIMHFLAQFR</sequence>
<keyword evidence="1" id="KW-0433">Leucine-rich repeat</keyword>
<dbReference type="PANTHER" id="PTHR46652:SF8">
    <property type="entry name" value="LEUCINE RICH REPEAT CONTAINING 23"/>
    <property type="match status" value="1"/>
</dbReference>
<feature type="region of interest" description="Disordered" evidence="5">
    <location>
        <begin position="623"/>
        <end position="644"/>
    </location>
</feature>
<dbReference type="InterPro" id="IPR013783">
    <property type="entry name" value="Ig-like_fold"/>
</dbReference>
<feature type="domain" description="Ig-like" evidence="8">
    <location>
        <begin position="537"/>
        <end position="619"/>
    </location>
</feature>
<dbReference type="InterPro" id="IPR032675">
    <property type="entry name" value="LRR_dom_sf"/>
</dbReference>
<keyword evidence="3" id="KW-0677">Repeat</keyword>
<dbReference type="InterPro" id="IPR050836">
    <property type="entry name" value="SDS22/Internalin_LRR"/>
</dbReference>
<proteinExistence type="predicted"/>
<keyword evidence="6" id="KW-1133">Transmembrane helix</keyword>
<dbReference type="SMART" id="SM00365">
    <property type="entry name" value="LRR_SD22"/>
    <property type="match status" value="4"/>
</dbReference>
<dbReference type="SUPFAM" id="SSF52058">
    <property type="entry name" value="L domain-like"/>
    <property type="match status" value="1"/>
</dbReference>